<feature type="transmembrane region" description="Helical" evidence="3">
    <location>
        <begin position="584"/>
        <end position="603"/>
    </location>
</feature>
<keyword evidence="6" id="KW-1185">Reference proteome</keyword>
<protein>
    <recommendedName>
        <fullName evidence="4">PGG domain-containing protein</fullName>
    </recommendedName>
</protein>
<feature type="domain" description="PGG" evidence="4">
    <location>
        <begin position="578"/>
        <end position="691"/>
    </location>
</feature>
<evidence type="ECO:0000256" key="3">
    <source>
        <dbReference type="SAM" id="Phobius"/>
    </source>
</evidence>
<evidence type="ECO:0000256" key="1">
    <source>
        <dbReference type="PROSITE-ProRule" id="PRU00023"/>
    </source>
</evidence>
<feature type="compositionally biased region" description="Low complexity" evidence="2">
    <location>
        <begin position="85"/>
        <end position="97"/>
    </location>
</feature>
<feature type="repeat" description="ANK" evidence="1">
    <location>
        <begin position="252"/>
        <end position="274"/>
    </location>
</feature>
<dbReference type="Pfam" id="PF13962">
    <property type="entry name" value="PGG"/>
    <property type="match status" value="1"/>
</dbReference>
<comment type="caution">
    <text evidence="5">The sequence shown here is derived from an EMBL/GenBank/DDBJ whole genome shotgun (WGS) entry which is preliminary data.</text>
</comment>
<feature type="region of interest" description="Disordered" evidence="2">
    <location>
        <begin position="1"/>
        <end position="72"/>
    </location>
</feature>
<feature type="transmembrane region" description="Helical" evidence="3">
    <location>
        <begin position="623"/>
        <end position="646"/>
    </location>
</feature>
<dbReference type="Proteomes" id="UP001634007">
    <property type="component" value="Unassembled WGS sequence"/>
</dbReference>
<keyword evidence="3" id="KW-0472">Membrane</keyword>
<dbReference type="Pfam" id="PF12796">
    <property type="entry name" value="Ank_2"/>
    <property type="match status" value="1"/>
</dbReference>
<evidence type="ECO:0000313" key="5">
    <source>
        <dbReference type="EMBL" id="KAL3741097.1"/>
    </source>
</evidence>
<feature type="transmembrane region" description="Helical" evidence="3">
    <location>
        <begin position="666"/>
        <end position="692"/>
    </location>
</feature>
<proteinExistence type="predicted"/>
<feature type="transmembrane region" description="Helical" evidence="3">
    <location>
        <begin position="698"/>
        <end position="719"/>
    </location>
</feature>
<feature type="compositionally biased region" description="Pro residues" evidence="2">
    <location>
        <begin position="60"/>
        <end position="70"/>
    </location>
</feature>
<feature type="region of interest" description="Disordered" evidence="2">
    <location>
        <begin position="85"/>
        <end position="123"/>
    </location>
</feature>
<dbReference type="SMART" id="SM00248">
    <property type="entry name" value="ANK"/>
    <property type="match status" value="5"/>
</dbReference>
<dbReference type="PROSITE" id="PS50297">
    <property type="entry name" value="ANK_REP_REGION"/>
    <property type="match status" value="1"/>
</dbReference>
<dbReference type="InterPro" id="IPR036770">
    <property type="entry name" value="Ankyrin_rpt-contain_sf"/>
</dbReference>
<gene>
    <name evidence="5" type="ORF">ACJRO7_022244</name>
</gene>
<dbReference type="PANTHER" id="PTHR24177">
    <property type="entry name" value="CASKIN"/>
    <property type="match status" value="1"/>
</dbReference>
<dbReference type="InterPro" id="IPR026961">
    <property type="entry name" value="PGG_dom"/>
</dbReference>
<dbReference type="EMBL" id="JBJKBG010000005">
    <property type="protein sequence ID" value="KAL3741097.1"/>
    <property type="molecule type" value="Genomic_DNA"/>
</dbReference>
<dbReference type="FunFam" id="1.25.40.20:FF:000412">
    <property type="entry name" value="Ankyrin repeat-containing protein ITN1 isoform C"/>
    <property type="match status" value="1"/>
</dbReference>
<dbReference type="PANTHER" id="PTHR24177:SF292">
    <property type="entry name" value="ANKYRIN REPEAT FAMILY PROTEIN-RELATED"/>
    <property type="match status" value="1"/>
</dbReference>
<feature type="compositionally biased region" description="Basic and acidic residues" evidence="2">
    <location>
        <begin position="28"/>
        <end position="45"/>
    </location>
</feature>
<accession>A0ABD3KU39</accession>
<dbReference type="AlphaFoldDB" id="A0ABD3KU39"/>
<dbReference type="InterPro" id="IPR002110">
    <property type="entry name" value="Ankyrin_rpt"/>
</dbReference>
<keyword evidence="3" id="KW-0812">Transmembrane</keyword>
<organism evidence="5 6">
    <name type="scientific">Eucalyptus globulus</name>
    <name type="common">Tasmanian blue gum</name>
    <dbReference type="NCBI Taxonomy" id="34317"/>
    <lineage>
        <taxon>Eukaryota</taxon>
        <taxon>Viridiplantae</taxon>
        <taxon>Streptophyta</taxon>
        <taxon>Embryophyta</taxon>
        <taxon>Tracheophyta</taxon>
        <taxon>Spermatophyta</taxon>
        <taxon>Magnoliopsida</taxon>
        <taxon>eudicotyledons</taxon>
        <taxon>Gunneridae</taxon>
        <taxon>Pentapetalae</taxon>
        <taxon>rosids</taxon>
        <taxon>malvids</taxon>
        <taxon>Myrtales</taxon>
        <taxon>Myrtaceae</taxon>
        <taxon>Myrtoideae</taxon>
        <taxon>Eucalypteae</taxon>
        <taxon>Eucalyptus</taxon>
    </lineage>
</organism>
<dbReference type="Gene3D" id="1.25.40.20">
    <property type="entry name" value="Ankyrin repeat-containing domain"/>
    <property type="match status" value="2"/>
</dbReference>
<dbReference type="PROSITE" id="PS50088">
    <property type="entry name" value="ANK_REPEAT"/>
    <property type="match status" value="1"/>
</dbReference>
<dbReference type="SUPFAM" id="SSF48403">
    <property type="entry name" value="Ankyrin repeat"/>
    <property type="match status" value="2"/>
</dbReference>
<name>A0ABD3KU39_EUCGL</name>
<sequence>MDQQNKAMQRAPSISSCFPERFSGVSPRYEHEHKHEHENEHEKQQHHQQRPMKGTVNPLYPLPQPPPPFKAPVDKHLIVEETIQPHHAPPSSSSASPPHHHVPPAGSRPNGAAAPEKPVDQPVSIPLPPIPSFPCFGNYGKNTATSTRLYTPLYNAAMKGDWESAEKFLRSHPGAINVRITKKMDTVLHIAAGAKHTKFVEEVVKMMSPADLALRNKSNHTALCFAAASGVAKIAETMVNKNRDLPGMRGNKGVTPLYIAALFGHRDMVSYLLRVTDPEHLTEDDYVTLLIATINTDMFDVALTILWTKPELATLRDHDGMTALHILAQKPSAFASTSSLESWQRILYALICVKEKYEVGFPSGLVMSDISQTKRVSLYLLEKLWSAAKLIVPGIRGVHEKKTMHLQVLQLVKLLCEQISSLEDSKIADLLTHPSQPLLIAAGFGIVELVTELVRSNPDLIWTVDEQSHNIFHVAVMYRREKIFDLIHDLGAHKDMITTYKDPDNNHNLLHLAGKLAPLDQLNSVSGAALQMQRELLWFKEVEKTVHTLSKQMRDKSGRTPRMLFTEEHRALVKEGEDWMKSTASSCMLVATLITTVMFAAIFTVPGGTNNNSGVPILLESTAFITFAIADAFALFSSVTSILMFLSILTSRYAEEDFLESLPKRLIIGLTTLFLSIASMLIAFSATIFIVFGSHLAWILVPVALASCIPITLFAFLHFPLLNDMLCSSHGNGIFTREATMTLCS</sequence>
<evidence type="ECO:0000313" key="6">
    <source>
        <dbReference type="Proteomes" id="UP001634007"/>
    </source>
</evidence>
<keyword evidence="3" id="KW-1133">Transmembrane helix</keyword>
<keyword evidence="1" id="KW-0040">ANK repeat</keyword>
<evidence type="ECO:0000259" key="4">
    <source>
        <dbReference type="Pfam" id="PF13962"/>
    </source>
</evidence>
<feature type="compositionally biased region" description="Polar residues" evidence="2">
    <location>
        <begin position="1"/>
        <end position="16"/>
    </location>
</feature>
<evidence type="ECO:0000256" key="2">
    <source>
        <dbReference type="SAM" id="MobiDB-lite"/>
    </source>
</evidence>
<reference evidence="5 6" key="1">
    <citation type="submission" date="2024-11" db="EMBL/GenBank/DDBJ databases">
        <title>Chromosome-level genome assembly of Eucalyptus globulus Labill. provides insights into its genome evolution.</title>
        <authorList>
            <person name="Li X."/>
        </authorList>
    </citation>
    <scope>NUCLEOTIDE SEQUENCE [LARGE SCALE GENOMIC DNA]</scope>
    <source>
        <strain evidence="5">CL2024</strain>
        <tissue evidence="5">Fresh tender leaves</tissue>
    </source>
</reference>